<dbReference type="InterPro" id="IPR029063">
    <property type="entry name" value="SAM-dependent_MTases_sf"/>
</dbReference>
<feature type="binding site" evidence="9">
    <location>
        <position position="66"/>
    </location>
    <ligand>
        <name>S-adenosyl-L-methionine</name>
        <dbReference type="ChEBI" id="CHEBI:59789"/>
    </ligand>
</feature>
<feature type="binding site" evidence="9">
    <location>
        <position position="10"/>
    </location>
    <ligand>
        <name>S-adenosyl-L-methionine</name>
        <dbReference type="ChEBI" id="CHEBI:59789"/>
    </ligand>
</feature>
<keyword evidence="11" id="KW-1185">Reference proteome</keyword>
<feature type="binding site" evidence="9">
    <location>
        <position position="45"/>
    </location>
    <ligand>
        <name>S-adenosyl-L-methionine</name>
        <dbReference type="ChEBI" id="CHEBI:59789"/>
    </ligand>
</feature>
<dbReference type="InterPro" id="IPR025835">
    <property type="entry name" value="Thiopurine_S-MeTrfase"/>
</dbReference>
<protein>
    <recommendedName>
        <fullName evidence="4 9">Thiopurine S-methyltransferase</fullName>
        <ecNumber evidence="4 9">2.1.1.67</ecNumber>
    </recommendedName>
    <alternativeName>
        <fullName evidence="9">Thiopurine methyltransferase</fullName>
    </alternativeName>
</protein>
<comment type="similarity">
    <text evidence="3 9">Belongs to the class I-like SAM-binding methyltransferase superfamily. TPMT family.</text>
</comment>
<dbReference type="EC" id="2.1.1.67" evidence="4 9"/>
<comment type="catalytic activity">
    <reaction evidence="1 9">
        <text>S-adenosyl-L-methionine + a thiopurine = S-adenosyl-L-homocysteine + a thiopurine S-methylether.</text>
        <dbReference type="EC" id="2.1.1.67"/>
    </reaction>
</comment>
<dbReference type="PANTHER" id="PTHR10259:SF11">
    <property type="entry name" value="THIOPURINE S-METHYLTRANSFERASE"/>
    <property type="match status" value="1"/>
</dbReference>
<dbReference type="EMBL" id="BAABBO010000002">
    <property type="protein sequence ID" value="GAA3952980.1"/>
    <property type="molecule type" value="Genomic_DNA"/>
</dbReference>
<dbReference type="PIRSF" id="PIRSF023956">
    <property type="entry name" value="Thiopurine_S-methyltransferase"/>
    <property type="match status" value="1"/>
</dbReference>
<evidence type="ECO:0000256" key="7">
    <source>
        <dbReference type="ARBA" id="ARBA00022679"/>
    </source>
</evidence>
<evidence type="ECO:0000256" key="9">
    <source>
        <dbReference type="HAMAP-Rule" id="MF_00812"/>
    </source>
</evidence>
<dbReference type="Gene3D" id="3.40.50.150">
    <property type="entry name" value="Vaccinia Virus protein VP39"/>
    <property type="match status" value="1"/>
</dbReference>
<dbReference type="SUPFAM" id="SSF53335">
    <property type="entry name" value="S-adenosyl-L-methionine-dependent methyltransferases"/>
    <property type="match status" value="1"/>
</dbReference>
<sequence length="215" mass="24127">MDRDFWHEKWKQKELGFHKREPNPLLLHHFGKLGLEPGSRVLLPLCGKTRDISWLLANGYSVAGSELVPTAIEQLFEELEVTPKVTEVGSLSLYSAKDIDIYVGDIFDLRADTLGHVDAIYDRAALVALPEALRARYADHLMAICHKAPQLLITFDYAQRLMAGPPFSVDEAEVERHYGRHYDVRLASNTTVEGGLKGLYPADELVWVLADRSGS</sequence>
<dbReference type="Proteomes" id="UP001501337">
    <property type="component" value="Unassembled WGS sequence"/>
</dbReference>
<dbReference type="InterPro" id="IPR022474">
    <property type="entry name" value="Thiopur_S-MeTfrase_Se/Te_detox"/>
</dbReference>
<dbReference type="PROSITE" id="PS51585">
    <property type="entry name" value="SAM_MT_TPMT"/>
    <property type="match status" value="1"/>
</dbReference>
<dbReference type="Pfam" id="PF05724">
    <property type="entry name" value="TPMT"/>
    <property type="match status" value="1"/>
</dbReference>
<gene>
    <name evidence="9" type="primary">tpm</name>
    <name evidence="10" type="ORF">GCM10022278_09880</name>
</gene>
<evidence type="ECO:0000256" key="5">
    <source>
        <dbReference type="ARBA" id="ARBA00022490"/>
    </source>
</evidence>
<evidence type="ECO:0000256" key="6">
    <source>
        <dbReference type="ARBA" id="ARBA00022603"/>
    </source>
</evidence>
<keyword evidence="7 9" id="KW-0808">Transferase</keyword>
<comment type="caution">
    <text evidence="10">The sequence shown here is derived from an EMBL/GenBank/DDBJ whole genome shotgun (WGS) entry which is preliminary data.</text>
</comment>
<dbReference type="RefSeq" id="WP_344803929.1">
    <property type="nucleotide sequence ID" value="NZ_BAABBO010000002.1"/>
</dbReference>
<feature type="binding site" evidence="9">
    <location>
        <position position="123"/>
    </location>
    <ligand>
        <name>S-adenosyl-L-methionine</name>
        <dbReference type="ChEBI" id="CHEBI:59789"/>
    </ligand>
</feature>
<evidence type="ECO:0000256" key="1">
    <source>
        <dbReference type="ARBA" id="ARBA00000903"/>
    </source>
</evidence>
<dbReference type="PANTHER" id="PTHR10259">
    <property type="entry name" value="THIOPURINE S-METHYLTRANSFERASE"/>
    <property type="match status" value="1"/>
</dbReference>
<evidence type="ECO:0000256" key="3">
    <source>
        <dbReference type="ARBA" id="ARBA00008145"/>
    </source>
</evidence>
<proteinExistence type="inferred from homology"/>
<dbReference type="NCBIfam" id="TIGR03840">
    <property type="entry name" value="TMPT_Se_Te"/>
    <property type="match status" value="1"/>
</dbReference>
<reference evidence="11" key="1">
    <citation type="journal article" date="2019" name="Int. J. Syst. Evol. Microbiol.">
        <title>The Global Catalogue of Microorganisms (GCM) 10K type strain sequencing project: providing services to taxonomists for standard genome sequencing and annotation.</title>
        <authorList>
            <consortium name="The Broad Institute Genomics Platform"/>
            <consortium name="The Broad Institute Genome Sequencing Center for Infectious Disease"/>
            <person name="Wu L."/>
            <person name="Ma J."/>
        </authorList>
    </citation>
    <scope>NUCLEOTIDE SEQUENCE [LARGE SCALE GENOMIC DNA]</scope>
    <source>
        <strain evidence="11">JCM 17555</strain>
    </source>
</reference>
<evidence type="ECO:0000313" key="11">
    <source>
        <dbReference type="Proteomes" id="UP001501337"/>
    </source>
</evidence>
<evidence type="ECO:0000256" key="8">
    <source>
        <dbReference type="ARBA" id="ARBA00022691"/>
    </source>
</evidence>
<evidence type="ECO:0000256" key="2">
    <source>
        <dbReference type="ARBA" id="ARBA00004496"/>
    </source>
</evidence>
<dbReference type="NCBIfam" id="NF009732">
    <property type="entry name" value="PRK13255.1"/>
    <property type="match status" value="1"/>
</dbReference>
<dbReference type="HAMAP" id="MF_00812">
    <property type="entry name" value="Thiopur_methtran"/>
    <property type="match status" value="1"/>
</dbReference>
<dbReference type="InterPro" id="IPR008854">
    <property type="entry name" value="TPMT"/>
</dbReference>
<keyword evidence="6 9" id="KW-0489">Methyltransferase</keyword>
<keyword evidence="5 9" id="KW-0963">Cytoplasm</keyword>
<evidence type="ECO:0000256" key="4">
    <source>
        <dbReference type="ARBA" id="ARBA00011905"/>
    </source>
</evidence>
<keyword evidence="8 9" id="KW-0949">S-adenosyl-L-methionine</keyword>
<evidence type="ECO:0000313" key="10">
    <source>
        <dbReference type="EMBL" id="GAA3952980.1"/>
    </source>
</evidence>
<accession>A0ABP7NSB8</accession>
<name>A0ABP7NSB8_9GAMM</name>
<organism evidence="10 11">
    <name type="scientific">Allohahella marinimesophila</name>
    <dbReference type="NCBI Taxonomy" id="1054972"/>
    <lineage>
        <taxon>Bacteria</taxon>
        <taxon>Pseudomonadati</taxon>
        <taxon>Pseudomonadota</taxon>
        <taxon>Gammaproteobacteria</taxon>
        <taxon>Oceanospirillales</taxon>
        <taxon>Hahellaceae</taxon>
        <taxon>Allohahella</taxon>
    </lineage>
</organism>
<comment type="subcellular location">
    <subcellularLocation>
        <location evidence="2 9">Cytoplasm</location>
    </subcellularLocation>
</comment>